<dbReference type="PANTHER" id="PTHR43711:SF31">
    <property type="entry name" value="HISTIDINE KINASE"/>
    <property type="match status" value="1"/>
</dbReference>
<organism evidence="9 10">
    <name type="scientific">Candidatus Nomurabacteria bacterium RIFCSPLOWO2_01_FULL_42_17</name>
    <dbReference type="NCBI Taxonomy" id="1801780"/>
    <lineage>
        <taxon>Bacteria</taxon>
        <taxon>Candidatus Nomuraibacteriota</taxon>
    </lineage>
</organism>
<reference evidence="9 10" key="1">
    <citation type="journal article" date="2016" name="Nat. Commun.">
        <title>Thousands of microbial genomes shed light on interconnected biogeochemical processes in an aquifer system.</title>
        <authorList>
            <person name="Anantharaman K."/>
            <person name="Brown C.T."/>
            <person name="Hug L.A."/>
            <person name="Sharon I."/>
            <person name="Castelle C.J."/>
            <person name="Probst A.J."/>
            <person name="Thomas B.C."/>
            <person name="Singh A."/>
            <person name="Wilkins M.J."/>
            <person name="Karaoz U."/>
            <person name="Brodie E.L."/>
            <person name="Williams K.H."/>
            <person name="Hubbard S.S."/>
            <person name="Banfield J.F."/>
        </authorList>
    </citation>
    <scope>NUCLEOTIDE SEQUENCE [LARGE SCALE GENOMIC DNA]</scope>
</reference>
<dbReference type="CDD" id="cd00082">
    <property type="entry name" value="HisKA"/>
    <property type="match status" value="1"/>
</dbReference>
<dbReference type="CDD" id="cd00075">
    <property type="entry name" value="HATPase"/>
    <property type="match status" value="1"/>
</dbReference>
<evidence type="ECO:0000256" key="1">
    <source>
        <dbReference type="ARBA" id="ARBA00000085"/>
    </source>
</evidence>
<dbReference type="InterPro" id="IPR003594">
    <property type="entry name" value="HATPase_dom"/>
</dbReference>
<dbReference type="STRING" id="1801780.A2917_02280"/>
<dbReference type="Gene3D" id="3.30.565.10">
    <property type="entry name" value="Histidine kinase-like ATPase, C-terminal domain"/>
    <property type="match status" value="1"/>
</dbReference>
<name>A0A1F6XMT9_9BACT</name>
<comment type="caution">
    <text evidence="9">The sequence shown here is derived from an EMBL/GenBank/DDBJ whole genome shotgun (WGS) entry which is preliminary data.</text>
</comment>
<feature type="domain" description="Histidine kinase" evidence="8">
    <location>
        <begin position="204"/>
        <end position="422"/>
    </location>
</feature>
<dbReference type="PROSITE" id="PS50109">
    <property type="entry name" value="HIS_KIN"/>
    <property type="match status" value="1"/>
</dbReference>
<dbReference type="GO" id="GO:0000155">
    <property type="term" value="F:phosphorelay sensor kinase activity"/>
    <property type="evidence" value="ECO:0007669"/>
    <property type="project" value="InterPro"/>
</dbReference>
<keyword evidence="3" id="KW-0597">Phosphoprotein</keyword>
<dbReference type="InterPro" id="IPR004358">
    <property type="entry name" value="Sig_transdc_His_kin-like_C"/>
</dbReference>
<protein>
    <recommendedName>
        <fullName evidence="2">histidine kinase</fullName>
        <ecNumber evidence="2">2.7.13.3</ecNumber>
    </recommendedName>
</protein>
<dbReference type="PANTHER" id="PTHR43711">
    <property type="entry name" value="TWO-COMPONENT HISTIDINE KINASE"/>
    <property type="match status" value="1"/>
</dbReference>
<gene>
    <name evidence="9" type="ORF">A2917_02280</name>
</gene>
<dbReference type="EC" id="2.7.13.3" evidence="2"/>
<evidence type="ECO:0000256" key="5">
    <source>
        <dbReference type="ARBA" id="ARBA00022777"/>
    </source>
</evidence>
<evidence type="ECO:0000313" key="9">
    <source>
        <dbReference type="EMBL" id="OGI95371.1"/>
    </source>
</evidence>
<dbReference type="Pfam" id="PF02518">
    <property type="entry name" value="HATPase_c"/>
    <property type="match status" value="1"/>
</dbReference>
<dbReference type="SUPFAM" id="SSF47384">
    <property type="entry name" value="Homodimeric domain of signal transducing histidine kinase"/>
    <property type="match status" value="1"/>
</dbReference>
<evidence type="ECO:0000256" key="3">
    <source>
        <dbReference type="ARBA" id="ARBA00022553"/>
    </source>
</evidence>
<evidence type="ECO:0000256" key="2">
    <source>
        <dbReference type="ARBA" id="ARBA00012438"/>
    </source>
</evidence>
<evidence type="ECO:0000259" key="8">
    <source>
        <dbReference type="PROSITE" id="PS50109"/>
    </source>
</evidence>
<evidence type="ECO:0000256" key="4">
    <source>
        <dbReference type="ARBA" id="ARBA00022679"/>
    </source>
</evidence>
<dbReference type="InterPro" id="IPR003661">
    <property type="entry name" value="HisK_dim/P_dom"/>
</dbReference>
<dbReference type="FunFam" id="3.30.565.10:FF:000006">
    <property type="entry name" value="Sensor histidine kinase WalK"/>
    <property type="match status" value="1"/>
</dbReference>
<dbReference type="EMBL" id="MFVE01000005">
    <property type="protein sequence ID" value="OGI95371.1"/>
    <property type="molecule type" value="Genomic_DNA"/>
</dbReference>
<dbReference type="InterPro" id="IPR050736">
    <property type="entry name" value="Sensor_HK_Regulatory"/>
</dbReference>
<dbReference type="InterPro" id="IPR005467">
    <property type="entry name" value="His_kinase_dom"/>
</dbReference>
<evidence type="ECO:0000256" key="6">
    <source>
        <dbReference type="ARBA" id="ARBA00023012"/>
    </source>
</evidence>
<dbReference type="InterPro" id="IPR036890">
    <property type="entry name" value="HATPase_C_sf"/>
</dbReference>
<keyword evidence="7" id="KW-0175">Coiled coil</keyword>
<proteinExistence type="predicted"/>
<sequence length="422" mass="48197">MTEKEQEIIFKFANLLIRSLSDLFDASRIEEIVGDRPIKEIFLQVEKKGFFAKKTGSVFPASFAPDLFKDVVKRIIDVLSKSFGFDFTENRLEAIYTELEKLYSVALVGPTIISYIPEGYLERYRIGYLSKEELEARVLQKTQELQKLNNDLENKIKERTEDLKNLLTEQQKGARLLIRRDLELTRANEKLQELDKIKSDFISVVAHQLRTPLSGIKWTLSMLLSGDLGTLNDEQKTFLMKTYESNTRMITLVNDMLVADRIQSGRIHYGFKHIDIIDLMDNVLFEVSPTASKRKISIAYKSKFENLGKVYADPETMRAVLQNLLENAIKYTIDGGKIEIDAKKETDHLVISISDSGIGIPKDQEKDVFVKFFRARNAVKQETDGSGLGLYIAKTIIEKNGGKIWFESVEGKGSTFYFTVPV</sequence>
<dbReference type="SMART" id="SM00388">
    <property type="entry name" value="HisKA"/>
    <property type="match status" value="1"/>
</dbReference>
<dbReference type="SUPFAM" id="SSF55874">
    <property type="entry name" value="ATPase domain of HSP90 chaperone/DNA topoisomerase II/histidine kinase"/>
    <property type="match status" value="1"/>
</dbReference>
<evidence type="ECO:0000256" key="7">
    <source>
        <dbReference type="SAM" id="Coils"/>
    </source>
</evidence>
<dbReference type="Proteomes" id="UP000178104">
    <property type="component" value="Unassembled WGS sequence"/>
</dbReference>
<keyword evidence="4" id="KW-0808">Transferase</keyword>
<dbReference type="SMART" id="SM00387">
    <property type="entry name" value="HATPase_c"/>
    <property type="match status" value="1"/>
</dbReference>
<keyword evidence="5" id="KW-0418">Kinase</keyword>
<dbReference type="PRINTS" id="PR00344">
    <property type="entry name" value="BCTRLSENSOR"/>
</dbReference>
<accession>A0A1F6XMT9</accession>
<feature type="coiled-coil region" evidence="7">
    <location>
        <begin position="131"/>
        <end position="169"/>
    </location>
</feature>
<keyword evidence="6" id="KW-0902">Two-component regulatory system</keyword>
<evidence type="ECO:0000313" key="10">
    <source>
        <dbReference type="Proteomes" id="UP000178104"/>
    </source>
</evidence>
<comment type="catalytic activity">
    <reaction evidence="1">
        <text>ATP + protein L-histidine = ADP + protein N-phospho-L-histidine.</text>
        <dbReference type="EC" id="2.7.13.3"/>
    </reaction>
</comment>
<dbReference type="Gene3D" id="1.10.287.130">
    <property type="match status" value="1"/>
</dbReference>
<dbReference type="Pfam" id="PF00512">
    <property type="entry name" value="HisKA"/>
    <property type="match status" value="1"/>
</dbReference>
<dbReference type="InterPro" id="IPR036097">
    <property type="entry name" value="HisK_dim/P_sf"/>
</dbReference>
<dbReference type="AlphaFoldDB" id="A0A1F6XMT9"/>